<dbReference type="SUPFAM" id="SSF51735">
    <property type="entry name" value="NAD(P)-binding Rossmann-fold domains"/>
    <property type="match status" value="1"/>
</dbReference>
<dbReference type="InterPro" id="IPR000683">
    <property type="entry name" value="Gfo/Idh/MocA-like_OxRdtase_N"/>
</dbReference>
<evidence type="ECO:0000313" key="4">
    <source>
        <dbReference type="Proteomes" id="UP000324575"/>
    </source>
</evidence>
<evidence type="ECO:0000259" key="2">
    <source>
        <dbReference type="Pfam" id="PF19051"/>
    </source>
</evidence>
<keyword evidence="3" id="KW-0560">Oxidoreductase</keyword>
<name>A0A5M8NU86_9BACT</name>
<comment type="caution">
    <text evidence="3">The sequence shown here is derived from an EMBL/GenBank/DDBJ whole genome shotgun (WGS) entry which is preliminary data.</text>
</comment>
<dbReference type="PROSITE" id="PS51318">
    <property type="entry name" value="TAT"/>
    <property type="match status" value="1"/>
</dbReference>
<dbReference type="Pfam" id="PF01408">
    <property type="entry name" value="GFO_IDH_MocA"/>
    <property type="match status" value="1"/>
</dbReference>
<dbReference type="InterPro" id="IPR050463">
    <property type="entry name" value="Gfo/Idh/MocA_oxidrdct_glycsds"/>
</dbReference>
<evidence type="ECO:0000259" key="1">
    <source>
        <dbReference type="Pfam" id="PF01408"/>
    </source>
</evidence>
<reference evidence="3 4" key="1">
    <citation type="submission" date="2019-03" db="EMBL/GenBank/DDBJ databases">
        <title>Single cell metagenomics reveals metabolic interactions within the superorganism composed of flagellate Streblomastix strix and complex community of Bacteroidetes bacteria on its surface.</title>
        <authorList>
            <person name="Treitli S.C."/>
            <person name="Kolisko M."/>
            <person name="Husnik F."/>
            <person name="Keeling P."/>
            <person name="Hampl V."/>
        </authorList>
    </citation>
    <scope>NUCLEOTIDE SEQUENCE [LARGE SCALE GENOMIC DNA]</scope>
    <source>
        <strain evidence="3">St1</strain>
    </source>
</reference>
<dbReference type="GO" id="GO:0000166">
    <property type="term" value="F:nucleotide binding"/>
    <property type="evidence" value="ECO:0007669"/>
    <property type="project" value="InterPro"/>
</dbReference>
<protein>
    <submittedName>
        <fullName evidence="3">Glucose--fructose oxidoreductase</fullName>
        <ecNumber evidence="3">1.1.99.28</ecNumber>
    </submittedName>
</protein>
<dbReference type="InterPro" id="IPR006311">
    <property type="entry name" value="TAT_signal"/>
</dbReference>
<dbReference type="EMBL" id="SNRX01000129">
    <property type="protein sequence ID" value="KAA6300163.1"/>
    <property type="molecule type" value="Genomic_DNA"/>
</dbReference>
<organism evidence="3 4">
    <name type="scientific">Candidatus Ordinivivax streblomastigis</name>
    <dbReference type="NCBI Taxonomy" id="2540710"/>
    <lineage>
        <taxon>Bacteria</taxon>
        <taxon>Pseudomonadati</taxon>
        <taxon>Bacteroidota</taxon>
        <taxon>Bacteroidia</taxon>
        <taxon>Bacteroidales</taxon>
        <taxon>Candidatus Ordinivivax</taxon>
    </lineage>
</organism>
<dbReference type="NCBIfam" id="TIGR01409">
    <property type="entry name" value="TAT_signal_seq"/>
    <property type="match status" value="1"/>
</dbReference>
<gene>
    <name evidence="3" type="ORF">EZS26_003696</name>
</gene>
<evidence type="ECO:0000313" key="3">
    <source>
        <dbReference type="EMBL" id="KAA6300163.1"/>
    </source>
</evidence>
<dbReference type="AlphaFoldDB" id="A0A5M8NU86"/>
<accession>A0A5M8NU86</accession>
<dbReference type="EC" id="1.1.99.28" evidence="3"/>
<dbReference type="InterPro" id="IPR019546">
    <property type="entry name" value="TAT_signal_bac_arc"/>
</dbReference>
<dbReference type="Gene3D" id="3.30.360.10">
    <property type="entry name" value="Dihydrodipicolinate Reductase, domain 2"/>
    <property type="match status" value="1"/>
</dbReference>
<dbReference type="Proteomes" id="UP000324575">
    <property type="component" value="Unassembled WGS sequence"/>
</dbReference>
<dbReference type="Pfam" id="PF19051">
    <property type="entry name" value="GFO_IDH_MocA_C2"/>
    <property type="match status" value="2"/>
</dbReference>
<dbReference type="PANTHER" id="PTHR43818:SF5">
    <property type="entry name" value="OXIDOREDUCTASE FAMILY PROTEIN"/>
    <property type="match status" value="1"/>
</dbReference>
<feature type="domain" description="Gfo/Idh/MocA-like oxidoreductase N-terminal" evidence="1">
    <location>
        <begin position="39"/>
        <end position="170"/>
    </location>
</feature>
<dbReference type="SUPFAM" id="SSF55347">
    <property type="entry name" value="Glyceraldehyde-3-phosphate dehydrogenase-like, C-terminal domain"/>
    <property type="match status" value="1"/>
</dbReference>
<dbReference type="PANTHER" id="PTHR43818">
    <property type="entry name" value="BCDNA.GH03377"/>
    <property type="match status" value="1"/>
</dbReference>
<feature type="domain" description="Gfo/Idh/MocA-like oxidoreductase bacterial type C-terminal" evidence="2">
    <location>
        <begin position="383"/>
        <end position="452"/>
    </location>
</feature>
<sequence>MQTRRDFLKKTASAGIGLIVAPTIVPASIFGANAPSNRINIGAIGTGRISRVHDMPGVLQYDFARIIAAADLDAHRVAEAKQLVEDYYSKKSGKPYSGFTTYEHYEELLANKDIDAVLISTPDHWHAKNAIDAVRAGKHVYLQKPTSLTIEEGRKMSNAVNATGRVLQIGSQQRSMEQFRVACELVRNGRLGELKRVEIRLPGDPPGGKTEEMPVPNGFNYEKWLGQTPYVHYTEERVHPQKGYDRPGWLRCEQFGAGMITGWGAHHFDIAHWAMDREYSGPVEISGKAEFAHDGLWDVHGDYETEMLYDNGVIVSGVTENKEKPNGVMFTGTEGWLFVCRGEYAATPNDPISTTSQALQASDPKILSPLGADAVRLYVSTDHHGNWLESIRTGKANITPAEVAHRSCTVCLLQHIAMKLNRKLYWDPILERFKNDDEANTMLSRPHRHPYNF</sequence>
<proteinExistence type="predicted"/>
<dbReference type="GO" id="GO:0047061">
    <property type="term" value="F:glucose-fructose oxidoreductase activity"/>
    <property type="evidence" value="ECO:0007669"/>
    <property type="project" value="UniProtKB-EC"/>
</dbReference>
<dbReference type="Gene3D" id="3.40.50.720">
    <property type="entry name" value="NAD(P)-binding Rossmann-like Domain"/>
    <property type="match status" value="1"/>
</dbReference>
<dbReference type="InterPro" id="IPR036291">
    <property type="entry name" value="NAD(P)-bd_dom_sf"/>
</dbReference>
<dbReference type="InterPro" id="IPR043906">
    <property type="entry name" value="Gfo/Idh/MocA_OxRdtase_bact_C"/>
</dbReference>
<feature type="domain" description="Gfo/Idh/MocA-like oxidoreductase bacterial type C-terminal" evidence="2">
    <location>
        <begin position="211"/>
        <end position="338"/>
    </location>
</feature>